<accession>A0A7J4JHG0</accession>
<dbReference type="EMBL" id="JAGVWE010000004">
    <property type="protein sequence ID" value="MBS3063318.1"/>
    <property type="molecule type" value="Genomic_DNA"/>
</dbReference>
<dbReference type="EMBL" id="DUGH01000122">
    <property type="protein sequence ID" value="HIH16754.1"/>
    <property type="molecule type" value="Genomic_DNA"/>
</dbReference>
<reference evidence="3" key="3">
    <citation type="submission" date="2021-05" db="EMBL/GenBank/DDBJ databases">
        <title>Protein family content uncovers lineage relationships and bacterial pathway maintenance mechanisms in DPANN archaea.</title>
        <authorList>
            <person name="Castelle C.J."/>
            <person name="Meheust R."/>
            <person name="Jaffe A.L."/>
            <person name="Seitz K."/>
            <person name="Gong X."/>
            <person name="Baker B.J."/>
            <person name="Banfield J.F."/>
        </authorList>
    </citation>
    <scope>NUCLEOTIDE SEQUENCE</scope>
    <source>
        <strain evidence="3">RIFCSPLOWO2_01_FULL_58_19</strain>
    </source>
</reference>
<reference evidence="4" key="1">
    <citation type="journal article" date="2020" name="bioRxiv">
        <title>A rank-normalized archaeal taxonomy based on genome phylogeny resolves widespread incomplete and uneven classifications.</title>
        <authorList>
            <person name="Rinke C."/>
            <person name="Chuvochina M."/>
            <person name="Mussig A.J."/>
            <person name="Chaumeil P.-A."/>
            <person name="Waite D.W."/>
            <person name="Whitman W.B."/>
            <person name="Parks D.H."/>
            <person name="Hugenholtz P."/>
        </authorList>
    </citation>
    <scope>NUCLEOTIDE SEQUENCE [LARGE SCALE GENOMIC DNA]</scope>
</reference>
<proteinExistence type="predicted"/>
<protein>
    <submittedName>
        <fullName evidence="2">Uncharacterized protein</fullName>
    </submittedName>
</protein>
<keyword evidence="1" id="KW-0812">Transmembrane</keyword>
<dbReference type="AlphaFoldDB" id="A0A7J4JHG0"/>
<dbReference type="Proteomes" id="UP000564964">
    <property type="component" value="Unassembled WGS sequence"/>
</dbReference>
<keyword evidence="1" id="KW-1133">Transmembrane helix</keyword>
<sequence>MPAGIKTAKGFIGPLGDDLPSLIPILVGLIIFFSSFTFAFNAFDKRNSDLASDRAVLEVARVLQSNGYIVGVEDFERLCASLNIAEVQYLAGITNAFTAPNGSRQINPFNLEFHKMPALDGSRQKLSCLAQGMDPDFELSPAFVKDKRLLLKVFPVVVEEDKIVKPMHLVVAAWK</sequence>
<evidence type="ECO:0000313" key="3">
    <source>
        <dbReference type="EMBL" id="MBS3063318.1"/>
    </source>
</evidence>
<reference evidence="3" key="2">
    <citation type="submission" date="2021-03" db="EMBL/GenBank/DDBJ databases">
        <authorList>
            <person name="Jaffe A."/>
        </authorList>
    </citation>
    <scope>NUCLEOTIDE SEQUENCE</scope>
    <source>
        <strain evidence="3">RIFCSPLOWO2_01_FULL_58_19</strain>
    </source>
</reference>
<keyword evidence="1" id="KW-0472">Membrane</keyword>
<comment type="caution">
    <text evidence="2">The sequence shown here is derived from an EMBL/GenBank/DDBJ whole genome shotgun (WGS) entry which is preliminary data.</text>
</comment>
<evidence type="ECO:0000313" key="2">
    <source>
        <dbReference type="EMBL" id="HIH16754.1"/>
    </source>
</evidence>
<evidence type="ECO:0000256" key="1">
    <source>
        <dbReference type="SAM" id="Phobius"/>
    </source>
</evidence>
<feature type="transmembrane region" description="Helical" evidence="1">
    <location>
        <begin position="22"/>
        <end position="43"/>
    </location>
</feature>
<organism evidence="2 4">
    <name type="scientific">Candidatus Iainarchaeum sp</name>
    <dbReference type="NCBI Taxonomy" id="3101447"/>
    <lineage>
        <taxon>Archaea</taxon>
        <taxon>Candidatus Iainarchaeota</taxon>
        <taxon>Candidatus Iainarchaeia</taxon>
        <taxon>Candidatus Iainarchaeales</taxon>
        <taxon>Candidatus Iainarchaeaceae</taxon>
        <taxon>Candidatus Iainarchaeum</taxon>
    </lineage>
</organism>
<name>A0A7J4JHG0_9ARCH</name>
<gene>
    <name evidence="2" type="ORF">HA252_05085</name>
    <name evidence="3" type="ORF">J4203_05600</name>
</gene>
<evidence type="ECO:0000313" key="4">
    <source>
        <dbReference type="Proteomes" id="UP000564964"/>
    </source>
</evidence>
<dbReference type="Proteomes" id="UP000678237">
    <property type="component" value="Unassembled WGS sequence"/>
</dbReference>